<dbReference type="Proteomes" id="UP000009257">
    <property type="component" value="Chromosome"/>
</dbReference>
<reference evidence="1 2" key="1">
    <citation type="submission" date="2011-08" db="EMBL/GenBank/DDBJ databases">
        <title>Complete sequence of Caldicellulosiruptor lactoaceticus 6A.</title>
        <authorList>
            <consortium name="US DOE Joint Genome Institute"/>
            <person name="Lucas S."/>
            <person name="Han J."/>
            <person name="Lapidus A."/>
            <person name="Cheng J.-F."/>
            <person name="Goodwin L."/>
            <person name="Pitluck S."/>
            <person name="Peters L."/>
            <person name="Davenport K."/>
            <person name="Detter J.C."/>
            <person name="Han C."/>
            <person name="Tapia R."/>
            <person name="Land M."/>
            <person name="Hauser L."/>
            <person name="Kyrpides N."/>
            <person name="Ivanova N."/>
            <person name="Ovchinnikova G."/>
            <person name="Pagani I."/>
            <person name="Blumer-Schuette S.E."/>
            <person name="Kelly R.M."/>
            <person name="Woyke T."/>
        </authorList>
    </citation>
    <scope>NUCLEOTIDE SEQUENCE [LARGE SCALE GENOMIC DNA]</scope>
    <source>
        <strain evidence="1 2">6A</strain>
    </source>
</reference>
<evidence type="ECO:0000313" key="1">
    <source>
        <dbReference type="EMBL" id="AEM72962.1"/>
    </source>
</evidence>
<organism evidence="1 2">
    <name type="scientific">Caldicellulosiruptor acetigenus 6A</name>
    <dbReference type="NCBI Taxonomy" id="632516"/>
    <lineage>
        <taxon>Bacteria</taxon>
        <taxon>Bacillati</taxon>
        <taxon>Bacillota</taxon>
        <taxon>Bacillota incertae sedis</taxon>
        <taxon>Caldicellulosiruptorales</taxon>
        <taxon>Caldicellulosiruptoraceae</taxon>
        <taxon>Caldicellulosiruptor</taxon>
    </lineage>
</organism>
<dbReference type="AlphaFoldDB" id="G2PX07"/>
<dbReference type="KEGG" id="clc:Calla_0289"/>
<gene>
    <name evidence="1" type="ORF">Calla_0289</name>
</gene>
<dbReference type="HOGENOM" id="CLU_1640658_0_0_9"/>
<proteinExistence type="predicted"/>
<dbReference type="RefSeq" id="WP_014041930.1">
    <property type="nucleotide sequence ID" value="NC_015949.1"/>
</dbReference>
<evidence type="ECO:0000313" key="2">
    <source>
        <dbReference type="Proteomes" id="UP000009257"/>
    </source>
</evidence>
<accession>G2PX07</accession>
<protein>
    <submittedName>
        <fullName evidence="1">Uncharacterized protein</fullName>
    </submittedName>
</protein>
<dbReference type="EMBL" id="CP003001">
    <property type="protein sequence ID" value="AEM72962.1"/>
    <property type="molecule type" value="Genomic_DNA"/>
</dbReference>
<sequence length="183" mass="18437">MHAVYAYAGAYKNNQSITLPLTVSGSGKSGPINYSASGSVLKTEAQVSTQIYKSNNYLNSNQKVGAKVEAKAGVTLVEAGASVGVGPVSYNTSIAQGKATIGGKAEVNLKNFSASGGVEAGAYLLDWKNTIGVKIGGVNVEVGGALKAGVGGELKGEVSKKGISIKFGGVLGVGGSVILDIRW</sequence>
<name>G2PX07_9FIRM</name>